<name>A0ABN3TZW6_9ACTN</name>
<comment type="subcellular location">
    <subcellularLocation>
        <location evidence="1">Endoplasmic reticulum</location>
    </subcellularLocation>
</comment>
<gene>
    <name evidence="6" type="ORF">GCM10010315_46570</name>
</gene>
<evidence type="ECO:0000256" key="1">
    <source>
        <dbReference type="ARBA" id="ARBA00004240"/>
    </source>
</evidence>
<reference evidence="6 7" key="1">
    <citation type="journal article" date="2019" name="Int. J. Syst. Evol. Microbiol.">
        <title>The Global Catalogue of Microorganisms (GCM) 10K type strain sequencing project: providing services to taxonomists for standard genome sequencing and annotation.</title>
        <authorList>
            <consortium name="The Broad Institute Genomics Platform"/>
            <consortium name="The Broad Institute Genome Sequencing Center for Infectious Disease"/>
            <person name="Wu L."/>
            <person name="Ma J."/>
        </authorList>
    </citation>
    <scope>NUCLEOTIDE SEQUENCE [LARGE SCALE GENOMIC DNA]</scope>
    <source>
        <strain evidence="6 7">JCM 4542</strain>
    </source>
</reference>
<dbReference type="PANTHER" id="PTHR45679:SF5">
    <property type="entry name" value="ER DEGRADATION-ENHANCING ALPHA-MANNOSIDASE-LIKE PROTEIN 1"/>
    <property type="match status" value="1"/>
</dbReference>
<dbReference type="Pfam" id="PF01532">
    <property type="entry name" value="Glyco_hydro_47"/>
    <property type="match status" value="1"/>
</dbReference>
<evidence type="ECO:0000256" key="4">
    <source>
        <dbReference type="ARBA" id="ARBA00023180"/>
    </source>
</evidence>
<dbReference type="PANTHER" id="PTHR45679">
    <property type="entry name" value="ER DEGRADATION-ENHANCING ALPHA-MANNOSIDASE-LIKE PROTEIN 2"/>
    <property type="match status" value="1"/>
</dbReference>
<dbReference type="InterPro" id="IPR036026">
    <property type="entry name" value="Seven-hairpin_glycosidases"/>
</dbReference>
<evidence type="ECO:0008006" key="8">
    <source>
        <dbReference type="Google" id="ProtNLM"/>
    </source>
</evidence>
<feature type="region of interest" description="Disordered" evidence="5">
    <location>
        <begin position="32"/>
        <end position="58"/>
    </location>
</feature>
<dbReference type="InterPro" id="IPR044674">
    <property type="entry name" value="EDEM1/2/3"/>
</dbReference>
<evidence type="ECO:0000313" key="7">
    <source>
        <dbReference type="Proteomes" id="UP001500886"/>
    </source>
</evidence>
<dbReference type="PROSITE" id="PS51318">
    <property type="entry name" value="TAT"/>
    <property type="match status" value="1"/>
</dbReference>
<comment type="caution">
    <text evidence="6">The sequence shown here is derived from an EMBL/GenBank/DDBJ whole genome shotgun (WGS) entry which is preliminary data.</text>
</comment>
<keyword evidence="3" id="KW-0256">Endoplasmic reticulum</keyword>
<dbReference type="PRINTS" id="PR00747">
    <property type="entry name" value="GLYHDRLASE47"/>
</dbReference>
<proteinExistence type="inferred from homology"/>
<evidence type="ECO:0000256" key="3">
    <source>
        <dbReference type="ARBA" id="ARBA00022824"/>
    </source>
</evidence>
<keyword evidence="4" id="KW-0325">Glycoprotein</keyword>
<dbReference type="SUPFAM" id="SSF48225">
    <property type="entry name" value="Seven-hairpin glycosidases"/>
    <property type="match status" value="1"/>
</dbReference>
<accession>A0ABN3TZW6</accession>
<evidence type="ECO:0000313" key="6">
    <source>
        <dbReference type="EMBL" id="GAA2722120.1"/>
    </source>
</evidence>
<dbReference type="EMBL" id="BAAASL010000019">
    <property type="protein sequence ID" value="GAA2722120.1"/>
    <property type="molecule type" value="Genomic_DNA"/>
</dbReference>
<sequence length="487" mass="54826">MISTSLAARPTRRRLLCALAAAGGLGTVGGPVARAAAEPGPPAGGTRGHMTTRAVDPDPDRAREIRAEFVHAWQGYKRHAWGHDELLPLSGGHQEFFARGRPVGLSIIEALDTLYVMGLDAEVEECLEWIEDRLDFDLDADFQVFEATIRLVGGLLAGYAATGVRTLLELAADLADRMLPAFTRSPTGMPYRFVNLRTGRVSGTVLPVAEIGTNILEFGVLSELTGDARYRRAAKRALGAVVERRSSLDLIASVMNVETGEWTDREGIGVDPPVDSFYEYLWGAWEMFGDRDCRDWFRLFAASLERYQAERVDGRLWFRHVDFRTGEALGRRQSSLAVAILPVGGANSLAADYYRSWTAVLEKYEVIPELIDYGRLAALDRRNLLRPEYANCAFELYWQTGDPYYRRTAWRYFENLREHHRVDGGYAVVTDLTRRPMTKGDHCPAYVFAENFKWLYLLFSGTPRFDYRNGYLSTEGKVLRGLRRSRS</sequence>
<dbReference type="RefSeq" id="WP_344437465.1">
    <property type="nucleotide sequence ID" value="NZ_BAAASL010000019.1"/>
</dbReference>
<dbReference type="InterPro" id="IPR012341">
    <property type="entry name" value="6hp_glycosidase-like_sf"/>
</dbReference>
<comment type="similarity">
    <text evidence="2">Belongs to the glycosyl hydrolase 47 family.</text>
</comment>
<organism evidence="6 7">
    <name type="scientific">Streptomyces luteosporeus</name>
    <dbReference type="NCBI Taxonomy" id="173856"/>
    <lineage>
        <taxon>Bacteria</taxon>
        <taxon>Bacillati</taxon>
        <taxon>Actinomycetota</taxon>
        <taxon>Actinomycetes</taxon>
        <taxon>Kitasatosporales</taxon>
        <taxon>Streptomycetaceae</taxon>
        <taxon>Streptomyces</taxon>
    </lineage>
</organism>
<protein>
    <recommendedName>
        <fullName evidence="8">Glycoside hydrolase family 47 protein</fullName>
    </recommendedName>
</protein>
<keyword evidence="7" id="KW-1185">Reference proteome</keyword>
<dbReference type="InterPro" id="IPR006311">
    <property type="entry name" value="TAT_signal"/>
</dbReference>
<dbReference type="InterPro" id="IPR001382">
    <property type="entry name" value="Glyco_hydro_47"/>
</dbReference>
<dbReference type="Gene3D" id="1.50.10.10">
    <property type="match status" value="1"/>
</dbReference>
<evidence type="ECO:0000256" key="5">
    <source>
        <dbReference type="SAM" id="MobiDB-lite"/>
    </source>
</evidence>
<dbReference type="Proteomes" id="UP001500886">
    <property type="component" value="Unassembled WGS sequence"/>
</dbReference>
<evidence type="ECO:0000256" key="2">
    <source>
        <dbReference type="ARBA" id="ARBA00007658"/>
    </source>
</evidence>